<keyword evidence="3" id="KW-0804">Transcription</keyword>
<keyword evidence="6" id="KW-1185">Reference proteome</keyword>
<dbReference type="InterPro" id="IPR029062">
    <property type="entry name" value="Class_I_gatase-like"/>
</dbReference>
<evidence type="ECO:0000259" key="4">
    <source>
        <dbReference type="PROSITE" id="PS01124"/>
    </source>
</evidence>
<dbReference type="Gene3D" id="3.40.50.880">
    <property type="match status" value="1"/>
</dbReference>
<evidence type="ECO:0000256" key="3">
    <source>
        <dbReference type="ARBA" id="ARBA00023163"/>
    </source>
</evidence>
<dbReference type="PRINTS" id="PR00032">
    <property type="entry name" value="HTHARAC"/>
</dbReference>
<dbReference type="SUPFAM" id="SSF52317">
    <property type="entry name" value="Class I glutamine amidotransferase-like"/>
    <property type="match status" value="1"/>
</dbReference>
<name>A0ABT8S535_9BURK</name>
<dbReference type="Pfam" id="PF12833">
    <property type="entry name" value="HTH_18"/>
    <property type="match status" value="1"/>
</dbReference>
<dbReference type="SUPFAM" id="SSF46689">
    <property type="entry name" value="Homeodomain-like"/>
    <property type="match status" value="2"/>
</dbReference>
<dbReference type="PROSITE" id="PS00041">
    <property type="entry name" value="HTH_ARAC_FAMILY_1"/>
    <property type="match status" value="1"/>
</dbReference>
<dbReference type="RefSeq" id="WP_301811189.1">
    <property type="nucleotide sequence ID" value="NZ_JAUJZH010000011.1"/>
</dbReference>
<dbReference type="Gene3D" id="1.10.10.60">
    <property type="entry name" value="Homeodomain-like"/>
    <property type="match status" value="1"/>
</dbReference>
<comment type="caution">
    <text evidence="5">The sequence shown here is derived from an EMBL/GenBank/DDBJ whole genome shotgun (WGS) entry which is preliminary data.</text>
</comment>
<dbReference type="PROSITE" id="PS01124">
    <property type="entry name" value="HTH_ARAC_FAMILY_2"/>
    <property type="match status" value="1"/>
</dbReference>
<dbReference type="InterPro" id="IPR052158">
    <property type="entry name" value="INH-QAR"/>
</dbReference>
<organism evidence="5 6">
    <name type="scientific">Variovorax ginsengisoli</name>
    <dbReference type="NCBI Taxonomy" id="363844"/>
    <lineage>
        <taxon>Bacteria</taxon>
        <taxon>Pseudomonadati</taxon>
        <taxon>Pseudomonadota</taxon>
        <taxon>Betaproteobacteria</taxon>
        <taxon>Burkholderiales</taxon>
        <taxon>Comamonadaceae</taxon>
        <taxon>Variovorax</taxon>
    </lineage>
</organism>
<dbReference type="InterPro" id="IPR002818">
    <property type="entry name" value="DJ-1/PfpI"/>
</dbReference>
<reference evidence="5" key="1">
    <citation type="submission" date="2023-06" db="EMBL/GenBank/DDBJ databases">
        <authorList>
            <person name="Jiang Y."/>
            <person name="Liu Q."/>
        </authorList>
    </citation>
    <scope>NUCLEOTIDE SEQUENCE</scope>
    <source>
        <strain evidence="5">CGMCC 1.12090</strain>
    </source>
</reference>
<dbReference type="InterPro" id="IPR020449">
    <property type="entry name" value="Tscrpt_reg_AraC-type_HTH"/>
</dbReference>
<dbReference type="PANTHER" id="PTHR43130:SF3">
    <property type="entry name" value="HTH-TYPE TRANSCRIPTIONAL REGULATOR RV1931C"/>
    <property type="match status" value="1"/>
</dbReference>
<dbReference type="InterPro" id="IPR018062">
    <property type="entry name" value="HTH_AraC-typ_CS"/>
</dbReference>
<evidence type="ECO:0000313" key="6">
    <source>
        <dbReference type="Proteomes" id="UP001169027"/>
    </source>
</evidence>
<sequence>MPQGRALPLFAILVTPESAASVVYGMYDLFKGAGRDWPLVVDGAPGPPLIEAVIVSAKGGVLRAANGVPIEAHRGFAELAPPDVICVPELMIAPTEPPDGRFEAEVAWVRECHARGALVATACSGALLLAEAGLLDDEDATTHWAFCELMQRRYPRIRVRPQRAMVAAGDGQRLVMAGGGSSWMDLALYLIARCVGVEAAMQVARINLIDWHHVGQQPFARVASTRQVEDAVIGRCQAWIADHYAHSAPVAGMASHSGLAERSFQRRFKLATGMTPMAYVQTLRIEEAKHLLETTGDALEAIANEVGYDDAAFFGRLFRRSVNLTPAQYRRRFGGLRAALAGPG</sequence>
<gene>
    <name evidence="5" type="ORF">Q2T77_17195</name>
</gene>
<dbReference type="Pfam" id="PF01965">
    <property type="entry name" value="DJ-1_PfpI"/>
    <property type="match status" value="1"/>
</dbReference>
<proteinExistence type="predicted"/>
<evidence type="ECO:0000256" key="2">
    <source>
        <dbReference type="ARBA" id="ARBA00023125"/>
    </source>
</evidence>
<feature type="domain" description="HTH araC/xylS-type" evidence="4">
    <location>
        <begin position="234"/>
        <end position="332"/>
    </location>
</feature>
<dbReference type="SMART" id="SM00342">
    <property type="entry name" value="HTH_ARAC"/>
    <property type="match status" value="1"/>
</dbReference>
<dbReference type="EMBL" id="JAUKVY010000011">
    <property type="protein sequence ID" value="MDO1534026.1"/>
    <property type="molecule type" value="Genomic_DNA"/>
</dbReference>
<dbReference type="InterPro" id="IPR018060">
    <property type="entry name" value="HTH_AraC"/>
</dbReference>
<dbReference type="InterPro" id="IPR009057">
    <property type="entry name" value="Homeodomain-like_sf"/>
</dbReference>
<evidence type="ECO:0000313" key="5">
    <source>
        <dbReference type="EMBL" id="MDO1534026.1"/>
    </source>
</evidence>
<dbReference type="PANTHER" id="PTHR43130">
    <property type="entry name" value="ARAC-FAMILY TRANSCRIPTIONAL REGULATOR"/>
    <property type="match status" value="1"/>
</dbReference>
<keyword evidence="1" id="KW-0805">Transcription regulation</keyword>
<accession>A0ABT8S535</accession>
<evidence type="ECO:0000256" key="1">
    <source>
        <dbReference type="ARBA" id="ARBA00023015"/>
    </source>
</evidence>
<dbReference type="Proteomes" id="UP001169027">
    <property type="component" value="Unassembled WGS sequence"/>
</dbReference>
<keyword evidence="2" id="KW-0238">DNA-binding</keyword>
<protein>
    <submittedName>
        <fullName evidence="5">Helix-turn-helix domain-containing protein</fullName>
    </submittedName>
</protein>